<keyword evidence="16" id="KW-1185">Reference proteome</keyword>
<feature type="binding site" evidence="11">
    <location>
        <position position="444"/>
    </location>
    <ligand>
        <name>[4Fe-4S] cluster</name>
        <dbReference type="ChEBI" id="CHEBI:49883"/>
    </ligand>
</feature>
<gene>
    <name evidence="11 15" type="primary">cysI</name>
    <name evidence="15" type="ORF">J5X90_04080</name>
</gene>
<feature type="binding site" evidence="11">
    <location>
        <position position="438"/>
    </location>
    <ligand>
        <name>[4Fe-4S] cluster</name>
        <dbReference type="ChEBI" id="CHEBI:49883"/>
    </ligand>
</feature>
<evidence type="ECO:0000256" key="1">
    <source>
        <dbReference type="ARBA" id="ARBA00010429"/>
    </source>
</evidence>
<dbReference type="EMBL" id="CP072425">
    <property type="protein sequence ID" value="QTL36240.1"/>
    <property type="molecule type" value="Genomic_DNA"/>
</dbReference>
<comment type="pathway">
    <text evidence="11">Sulfur metabolism; hydrogen sulfide biosynthesis; hydrogen sulfide from sulfite (NADPH route): step 1/1.</text>
</comment>
<keyword evidence="9 11" id="KW-0411">Iron-sulfur</keyword>
<evidence type="ECO:0000256" key="7">
    <source>
        <dbReference type="ARBA" id="ARBA00023002"/>
    </source>
</evidence>
<comment type="subunit">
    <text evidence="11">Alpha(8)-beta(8). The alpha component is a flavoprotein, the beta component is a hemoprotein.</text>
</comment>
<evidence type="ECO:0000256" key="12">
    <source>
        <dbReference type="SAM" id="MobiDB-lite"/>
    </source>
</evidence>
<dbReference type="InterPro" id="IPR011786">
    <property type="entry name" value="CysI"/>
</dbReference>
<feature type="binding site" description="axial binding residue" evidence="11">
    <location>
        <position position="487"/>
    </location>
    <ligand>
        <name>siroheme</name>
        <dbReference type="ChEBI" id="CHEBI:60052"/>
    </ligand>
    <ligandPart>
        <name>Fe</name>
        <dbReference type="ChEBI" id="CHEBI:18248"/>
    </ligandPart>
</feature>
<keyword evidence="3 11" id="KW-0028">Amino-acid biosynthesis</keyword>
<keyword evidence="7 11" id="KW-0560">Oxidoreductase</keyword>
<dbReference type="InterPro" id="IPR036136">
    <property type="entry name" value="Nit/Sulf_reduc_fer-like_dom_sf"/>
</dbReference>
<dbReference type="InterPro" id="IPR045854">
    <property type="entry name" value="NO2/SO3_Rdtase_4Fe4S_sf"/>
</dbReference>
<dbReference type="NCBIfam" id="TIGR02041">
    <property type="entry name" value="CysI"/>
    <property type="match status" value="1"/>
</dbReference>
<dbReference type="HAMAP" id="MF_01540">
    <property type="entry name" value="CysI"/>
    <property type="match status" value="1"/>
</dbReference>
<keyword evidence="2 11" id="KW-0004">4Fe-4S</keyword>
<dbReference type="EC" id="1.8.1.2" evidence="11"/>
<dbReference type="InterPro" id="IPR006067">
    <property type="entry name" value="NO2/SO3_Rdtase_4Fe4S_dom"/>
</dbReference>
<evidence type="ECO:0000256" key="3">
    <source>
        <dbReference type="ARBA" id="ARBA00022605"/>
    </source>
</evidence>
<dbReference type="Pfam" id="PF03460">
    <property type="entry name" value="NIR_SIR_ferr"/>
    <property type="match status" value="2"/>
</dbReference>
<comment type="cofactor">
    <cofactor evidence="11">
        <name>siroheme</name>
        <dbReference type="ChEBI" id="CHEBI:60052"/>
    </cofactor>
    <text evidence="11">Binds 1 siroheme per subunit.</text>
</comment>
<dbReference type="PANTHER" id="PTHR11493">
    <property type="entry name" value="SULFITE REDUCTASE [NADPH] SUBUNIT BETA-RELATED"/>
    <property type="match status" value="1"/>
</dbReference>
<accession>A0ABX7V6W4</accession>
<comment type="cofactor">
    <cofactor evidence="11">
        <name>[4Fe-4S] cluster</name>
        <dbReference type="ChEBI" id="CHEBI:49883"/>
    </cofactor>
    <text evidence="11">Binds 1 [4Fe-4S] cluster per subunit.</text>
</comment>
<proteinExistence type="inferred from homology"/>
<evidence type="ECO:0000256" key="6">
    <source>
        <dbReference type="ARBA" id="ARBA00022857"/>
    </source>
</evidence>
<dbReference type="SUPFAM" id="SSF55124">
    <property type="entry name" value="Nitrite/Sulfite reductase N-terminal domain-like"/>
    <property type="match status" value="2"/>
</dbReference>
<dbReference type="InterPro" id="IPR005117">
    <property type="entry name" value="NiRdtase/SiRdtase_haem-b_fer"/>
</dbReference>
<keyword evidence="4 11" id="KW-0349">Heme</keyword>
<dbReference type="Gene3D" id="3.30.413.10">
    <property type="entry name" value="Sulfite Reductase Hemoprotein, domain 1"/>
    <property type="match status" value="2"/>
</dbReference>
<name>A0ABX7V6W4_9GAMM</name>
<dbReference type="Proteomes" id="UP000665025">
    <property type="component" value="Chromosome 1"/>
</dbReference>
<dbReference type="Pfam" id="PF01077">
    <property type="entry name" value="NIR_SIR"/>
    <property type="match status" value="1"/>
</dbReference>
<dbReference type="RefSeq" id="WP_209052861.1">
    <property type="nucleotide sequence ID" value="NZ_CP072425.1"/>
</dbReference>
<evidence type="ECO:0000256" key="2">
    <source>
        <dbReference type="ARBA" id="ARBA00022485"/>
    </source>
</evidence>
<keyword evidence="10 11" id="KW-0198">Cysteine biosynthesis</keyword>
<dbReference type="PANTHER" id="PTHR11493:SF47">
    <property type="entry name" value="SULFITE REDUCTASE [NADPH] SUBUNIT BETA"/>
    <property type="match status" value="1"/>
</dbReference>
<comment type="similarity">
    <text evidence="1 11">Belongs to the nitrite and sulfite reductase 4Fe-4S domain family.</text>
</comment>
<dbReference type="SUPFAM" id="SSF56014">
    <property type="entry name" value="Nitrite and sulphite reductase 4Fe-4S domain-like"/>
    <property type="match status" value="2"/>
</dbReference>
<keyword evidence="8 11" id="KW-0408">Iron</keyword>
<evidence type="ECO:0000313" key="15">
    <source>
        <dbReference type="EMBL" id="QTL36240.1"/>
    </source>
</evidence>
<evidence type="ECO:0000256" key="8">
    <source>
        <dbReference type="ARBA" id="ARBA00023004"/>
    </source>
</evidence>
<organism evidence="15 16">
    <name type="scientific">Pseudoalteromonas viridis</name>
    <dbReference type="NCBI Taxonomy" id="339617"/>
    <lineage>
        <taxon>Bacteria</taxon>
        <taxon>Pseudomonadati</taxon>
        <taxon>Pseudomonadota</taxon>
        <taxon>Gammaproteobacteria</taxon>
        <taxon>Alteromonadales</taxon>
        <taxon>Pseudoalteromonadaceae</taxon>
        <taxon>Pseudoalteromonas</taxon>
    </lineage>
</organism>
<dbReference type="NCBIfam" id="NF010029">
    <property type="entry name" value="PRK13504.1"/>
    <property type="match status" value="1"/>
</dbReference>
<feature type="domain" description="Nitrite/Sulfite reductase ferredoxin-like" evidence="14">
    <location>
        <begin position="83"/>
        <end position="137"/>
    </location>
</feature>
<evidence type="ECO:0000256" key="11">
    <source>
        <dbReference type="HAMAP-Rule" id="MF_01540"/>
    </source>
</evidence>
<evidence type="ECO:0000313" key="16">
    <source>
        <dbReference type="Proteomes" id="UP000665025"/>
    </source>
</evidence>
<feature type="binding site" evidence="11">
    <location>
        <position position="487"/>
    </location>
    <ligand>
        <name>[4Fe-4S] cluster</name>
        <dbReference type="ChEBI" id="CHEBI:49883"/>
    </ligand>
</feature>
<dbReference type="PRINTS" id="PR00397">
    <property type="entry name" value="SIROHAEM"/>
</dbReference>
<evidence type="ECO:0000256" key="9">
    <source>
        <dbReference type="ARBA" id="ARBA00023014"/>
    </source>
</evidence>
<reference evidence="15 16" key="1">
    <citation type="submission" date="2021-03" db="EMBL/GenBank/DDBJ databases">
        <title>Complete Genome of Pseudoalteromonas viridis Strain BBR56, a new biocontrol bacterial candidate.</title>
        <authorList>
            <person name="Handayani D.P."/>
            <person name="Isnansetyo A."/>
            <person name="Istiqomah I."/>
            <person name="Jumina J."/>
        </authorList>
    </citation>
    <scope>NUCLEOTIDE SEQUENCE [LARGE SCALE GENOMIC DNA]</scope>
    <source>
        <strain evidence="15 16">BBR56</strain>
    </source>
</reference>
<keyword evidence="5 11" id="KW-0479">Metal-binding</keyword>
<evidence type="ECO:0000256" key="5">
    <source>
        <dbReference type="ARBA" id="ARBA00022723"/>
    </source>
</evidence>
<dbReference type="PROSITE" id="PS00365">
    <property type="entry name" value="NIR_SIR"/>
    <property type="match status" value="1"/>
</dbReference>
<comment type="function">
    <text evidence="11">Component of the sulfite reductase complex that catalyzes the 6-electron reduction of sulfite to sulfide. This is one of several activities required for the biosynthesis of L-cysteine from sulfate.</text>
</comment>
<feature type="binding site" evidence="11">
    <location>
        <position position="483"/>
    </location>
    <ligand>
        <name>[4Fe-4S] cluster</name>
        <dbReference type="ChEBI" id="CHEBI:49883"/>
    </ligand>
</feature>
<feature type="domain" description="Nitrite/sulphite reductase 4Fe-4S" evidence="13">
    <location>
        <begin position="177"/>
        <end position="332"/>
    </location>
</feature>
<comment type="catalytic activity">
    <reaction evidence="11">
        <text>hydrogen sulfide + 3 NADP(+) + 3 H2O = sulfite + 3 NADPH + 4 H(+)</text>
        <dbReference type="Rhea" id="RHEA:13801"/>
        <dbReference type="ChEBI" id="CHEBI:15377"/>
        <dbReference type="ChEBI" id="CHEBI:15378"/>
        <dbReference type="ChEBI" id="CHEBI:17359"/>
        <dbReference type="ChEBI" id="CHEBI:29919"/>
        <dbReference type="ChEBI" id="CHEBI:57783"/>
        <dbReference type="ChEBI" id="CHEBI:58349"/>
        <dbReference type="EC" id="1.8.1.2"/>
    </reaction>
</comment>
<evidence type="ECO:0000256" key="10">
    <source>
        <dbReference type="ARBA" id="ARBA00023192"/>
    </source>
</evidence>
<evidence type="ECO:0000259" key="13">
    <source>
        <dbReference type="Pfam" id="PF01077"/>
    </source>
</evidence>
<sequence>MSNSDYKPNSKLDPNAKLSDNERLKTQSNLLRGTIKTDLGDQLTGGFTDDNFQLIRFHGMYQQDDRDIRAERLKQKLEPMHNVMLRARMPGGIIKPHQWLAIDKFAEEKTEYGSIRLTTRQTFQFHGVLKPHIKEMHLTLNDVGIDSIATAGDVNRNVLCTTNPVESELHQEAYEWAARISEHLLPKTRAYAEIWLNGEKQETTEEEPVLGSTYLPRKFKTTVTIPPNNEVDVHANDLNFVAIAEDGKLVGFNVLVGGGLAMTHGDVNTYPRKADDFGFISLDDTLAVAEHVVGVQRDWGNRANRKNAKTKYTLDTFGTDAFKAEVEKRAGVTFASSRPYEFTHRGDRIGWVEGIDGKHHLTVFIQSGRILDYPGKPLKTGCRKIAEIHQGDFRMTANQNLIIAGVPAEQKAEIEQLAREHGLIDDTHTEQRKNSMACVSLPTCPLAMAEAERYLPELIEKTEAILAKHEIADDDIILRVVGCPNGCGRAMLAEIGFVGKGPGKYNVYLGGNRAGTRIPKLYLENVGEEVYLPALDELIGQWAKERQPDECFGDFVIRKEIVAEVKVSKTDFHA</sequence>
<evidence type="ECO:0000256" key="4">
    <source>
        <dbReference type="ARBA" id="ARBA00022617"/>
    </source>
</evidence>
<protein>
    <recommendedName>
        <fullName evidence="11">Sulfite reductase [NADPH] hemoprotein beta-component</fullName>
        <shortName evidence="11">SiR-HP</shortName>
        <shortName evidence="11">SiRHP</shortName>
        <ecNumber evidence="11">1.8.1.2</ecNumber>
    </recommendedName>
</protein>
<dbReference type="InterPro" id="IPR045169">
    <property type="entry name" value="NO2/SO3_Rdtase_4Fe4S_prot"/>
</dbReference>
<dbReference type="GO" id="GO:0004783">
    <property type="term" value="F:sulfite reductase (NADPH) activity"/>
    <property type="evidence" value="ECO:0007669"/>
    <property type="project" value="UniProtKB-EC"/>
</dbReference>
<feature type="domain" description="Nitrite/Sulfite reductase ferredoxin-like" evidence="14">
    <location>
        <begin position="356"/>
        <end position="420"/>
    </location>
</feature>
<dbReference type="InterPro" id="IPR006066">
    <property type="entry name" value="NO2/SO3_Rdtase_FeS/sirohaem_BS"/>
</dbReference>
<evidence type="ECO:0000259" key="14">
    <source>
        <dbReference type="Pfam" id="PF03460"/>
    </source>
</evidence>
<feature type="region of interest" description="Disordered" evidence="12">
    <location>
        <begin position="1"/>
        <end position="24"/>
    </location>
</feature>
<keyword evidence="6 11" id="KW-0521">NADP</keyword>